<keyword evidence="1" id="KW-0732">Signal</keyword>
<protein>
    <submittedName>
        <fullName evidence="2">Mono/diheme cytochrome c family protein</fullName>
    </submittedName>
</protein>
<dbReference type="Gene3D" id="1.10.760.10">
    <property type="entry name" value="Cytochrome c-like domain"/>
    <property type="match status" value="1"/>
</dbReference>
<feature type="signal peptide" evidence="1">
    <location>
        <begin position="1"/>
        <end position="22"/>
    </location>
</feature>
<dbReference type="RefSeq" id="WP_182555564.1">
    <property type="nucleotide sequence ID" value="NZ_BPRF01000003.1"/>
</dbReference>
<dbReference type="Proteomes" id="UP000543554">
    <property type="component" value="Unassembled WGS sequence"/>
</dbReference>
<evidence type="ECO:0000256" key="1">
    <source>
        <dbReference type="SAM" id="SignalP"/>
    </source>
</evidence>
<dbReference type="AlphaFoldDB" id="A0AA40S4H6"/>
<dbReference type="GO" id="GO:0020037">
    <property type="term" value="F:heme binding"/>
    <property type="evidence" value="ECO:0007669"/>
    <property type="project" value="InterPro"/>
</dbReference>
<name>A0AA40S4H6_9HYPH</name>
<feature type="chain" id="PRO_5041221944" evidence="1">
    <location>
        <begin position="23"/>
        <end position="112"/>
    </location>
</feature>
<proteinExistence type="predicted"/>
<reference evidence="2 3" key="1">
    <citation type="submission" date="2020-08" db="EMBL/GenBank/DDBJ databases">
        <title>Genomic Encyclopedia of Type Strains, Phase IV (KMG-IV): sequencing the most valuable type-strain genomes for metagenomic binning, comparative biology and taxonomic classification.</title>
        <authorList>
            <person name="Goeker M."/>
        </authorList>
    </citation>
    <scope>NUCLEOTIDE SEQUENCE [LARGE SCALE GENOMIC DNA]</scope>
    <source>
        <strain evidence="2 3">DSM 11490</strain>
    </source>
</reference>
<dbReference type="GO" id="GO:0009055">
    <property type="term" value="F:electron transfer activity"/>
    <property type="evidence" value="ECO:0007669"/>
    <property type="project" value="InterPro"/>
</dbReference>
<gene>
    <name evidence="2" type="ORF">HNR51_003198</name>
</gene>
<dbReference type="InterPro" id="IPR036909">
    <property type="entry name" value="Cyt_c-like_dom_sf"/>
</dbReference>
<comment type="caution">
    <text evidence="2">The sequence shown here is derived from an EMBL/GenBank/DDBJ whole genome shotgun (WGS) entry which is preliminary data.</text>
</comment>
<evidence type="ECO:0000313" key="3">
    <source>
        <dbReference type="Proteomes" id="UP000543554"/>
    </source>
</evidence>
<dbReference type="SUPFAM" id="SSF46626">
    <property type="entry name" value="Cytochrome c"/>
    <property type="match status" value="1"/>
</dbReference>
<dbReference type="EMBL" id="JACJIB010000005">
    <property type="protein sequence ID" value="MBA8914107.1"/>
    <property type="molecule type" value="Genomic_DNA"/>
</dbReference>
<accession>A0AA40S4H6</accession>
<keyword evidence="3" id="KW-1185">Reference proteome</keyword>
<evidence type="ECO:0000313" key="2">
    <source>
        <dbReference type="EMBL" id="MBA8914107.1"/>
    </source>
</evidence>
<organism evidence="2 3">
    <name type="scientific">Methylorubrum thiocyanatum</name>
    <dbReference type="NCBI Taxonomy" id="47958"/>
    <lineage>
        <taxon>Bacteria</taxon>
        <taxon>Pseudomonadati</taxon>
        <taxon>Pseudomonadota</taxon>
        <taxon>Alphaproteobacteria</taxon>
        <taxon>Hyphomicrobiales</taxon>
        <taxon>Methylobacteriaceae</taxon>
        <taxon>Methylorubrum</taxon>
    </lineage>
</organism>
<sequence>MIRVHTVTLFAALVLSPVAVLAASDPEPMRFSSQEIELPSSDRTFPDGPGAEAINNNCLACHSAGMVLTQPKLTKTQWTETVNKMVKVYKAPVSQEDVGAIVEYLTHLKPQP</sequence>